<dbReference type="InterPro" id="IPR002941">
    <property type="entry name" value="DNA_methylase_N4/N6"/>
</dbReference>
<reference evidence="4" key="1">
    <citation type="journal article" date="2014" name="Front. Microbiol.">
        <title>High frequency of phylogenetically diverse reductive dehalogenase-homologous genes in deep subseafloor sedimentary metagenomes.</title>
        <authorList>
            <person name="Kawai M."/>
            <person name="Futagami T."/>
            <person name="Toyoda A."/>
            <person name="Takaki Y."/>
            <person name="Nishi S."/>
            <person name="Hori S."/>
            <person name="Arai W."/>
            <person name="Tsubouchi T."/>
            <person name="Morono Y."/>
            <person name="Uchiyama I."/>
            <person name="Ito T."/>
            <person name="Fujiyama A."/>
            <person name="Inagaki F."/>
            <person name="Takami H."/>
        </authorList>
    </citation>
    <scope>NUCLEOTIDE SEQUENCE</scope>
    <source>
        <strain evidence="4">Expedition CK06-06</strain>
    </source>
</reference>
<feature type="non-terminal residue" evidence="4">
    <location>
        <position position="1"/>
    </location>
</feature>
<proteinExistence type="predicted"/>
<dbReference type="Pfam" id="PF01555">
    <property type="entry name" value="N6_N4_Mtase"/>
    <property type="match status" value="1"/>
</dbReference>
<accession>X0W429</accession>
<sequence length="121" mass="13672">ENPTDKRVRKLLKDGSRGRSPYSWMYADMVKNVTKNTASISHPCVIPDKLSSLLIQSVTKPGDIVLILFAGSGSEIDVCRKLGRKWVSAELDSNYCEFINKRLDNEILEFDSVEERGDYDS</sequence>
<keyword evidence="1" id="KW-0489">Methyltransferase</keyword>
<dbReference type="GO" id="GO:0032259">
    <property type="term" value="P:methylation"/>
    <property type="evidence" value="ECO:0007669"/>
    <property type="project" value="UniProtKB-KW"/>
</dbReference>
<comment type="caution">
    <text evidence="4">The sequence shown here is derived from an EMBL/GenBank/DDBJ whole genome shotgun (WGS) entry which is preliminary data.</text>
</comment>
<evidence type="ECO:0000313" key="4">
    <source>
        <dbReference type="EMBL" id="GAG25320.1"/>
    </source>
</evidence>
<evidence type="ECO:0000259" key="3">
    <source>
        <dbReference type="Pfam" id="PF01555"/>
    </source>
</evidence>
<dbReference type="GO" id="GO:0008170">
    <property type="term" value="F:N-methyltransferase activity"/>
    <property type="evidence" value="ECO:0007669"/>
    <property type="project" value="InterPro"/>
</dbReference>
<dbReference type="Gene3D" id="3.40.50.150">
    <property type="entry name" value="Vaccinia Virus protein VP39"/>
    <property type="match status" value="1"/>
</dbReference>
<dbReference type="InterPro" id="IPR001091">
    <property type="entry name" value="RM_Methyltransferase"/>
</dbReference>
<dbReference type="GO" id="GO:0003677">
    <property type="term" value="F:DNA binding"/>
    <property type="evidence" value="ECO:0007669"/>
    <property type="project" value="InterPro"/>
</dbReference>
<protein>
    <recommendedName>
        <fullName evidence="3">DNA methylase N-4/N-6 domain-containing protein</fullName>
    </recommendedName>
</protein>
<keyword evidence="2" id="KW-0808">Transferase</keyword>
<dbReference type="AlphaFoldDB" id="X0W429"/>
<evidence type="ECO:0000256" key="1">
    <source>
        <dbReference type="ARBA" id="ARBA00022603"/>
    </source>
</evidence>
<dbReference type="SUPFAM" id="SSF53335">
    <property type="entry name" value="S-adenosyl-L-methionine-dependent methyltransferases"/>
    <property type="match status" value="1"/>
</dbReference>
<dbReference type="PRINTS" id="PR00508">
    <property type="entry name" value="S21N4MTFRASE"/>
</dbReference>
<evidence type="ECO:0000256" key="2">
    <source>
        <dbReference type="ARBA" id="ARBA00022679"/>
    </source>
</evidence>
<organism evidence="4">
    <name type="scientific">marine sediment metagenome</name>
    <dbReference type="NCBI Taxonomy" id="412755"/>
    <lineage>
        <taxon>unclassified sequences</taxon>
        <taxon>metagenomes</taxon>
        <taxon>ecological metagenomes</taxon>
    </lineage>
</organism>
<gene>
    <name evidence="4" type="ORF">S01H1_55439</name>
</gene>
<dbReference type="InterPro" id="IPR029063">
    <property type="entry name" value="SAM-dependent_MTases_sf"/>
</dbReference>
<feature type="domain" description="DNA methylase N-4/N-6" evidence="3">
    <location>
        <begin position="24"/>
        <end position="100"/>
    </location>
</feature>
<name>X0W429_9ZZZZ</name>
<dbReference type="EMBL" id="BARS01036039">
    <property type="protein sequence ID" value="GAG25320.1"/>
    <property type="molecule type" value="Genomic_DNA"/>
</dbReference>